<keyword evidence="1" id="KW-0472">Membrane</keyword>
<protein>
    <submittedName>
        <fullName evidence="2">Uncharacterized protein LOC107423993 isoform X2</fullName>
    </submittedName>
</protein>
<reference evidence="2" key="1">
    <citation type="submission" date="2018-02" db="EMBL/GenBank/DDBJ databases">
        <title>Rhizophora mucronata_Transcriptome.</title>
        <authorList>
            <person name="Meera S.P."/>
            <person name="Sreeshan A."/>
            <person name="Augustine A."/>
        </authorList>
    </citation>
    <scope>NUCLEOTIDE SEQUENCE</scope>
    <source>
        <tissue evidence="2">Leaf</tissue>
    </source>
</reference>
<dbReference type="AlphaFoldDB" id="A0A2P2MEB7"/>
<proteinExistence type="predicted"/>
<dbReference type="EMBL" id="GGEC01048063">
    <property type="protein sequence ID" value="MBX28547.1"/>
    <property type="molecule type" value="Transcribed_RNA"/>
</dbReference>
<organism evidence="2">
    <name type="scientific">Rhizophora mucronata</name>
    <name type="common">Asiatic mangrove</name>
    <dbReference type="NCBI Taxonomy" id="61149"/>
    <lineage>
        <taxon>Eukaryota</taxon>
        <taxon>Viridiplantae</taxon>
        <taxon>Streptophyta</taxon>
        <taxon>Embryophyta</taxon>
        <taxon>Tracheophyta</taxon>
        <taxon>Spermatophyta</taxon>
        <taxon>Magnoliopsida</taxon>
        <taxon>eudicotyledons</taxon>
        <taxon>Gunneridae</taxon>
        <taxon>Pentapetalae</taxon>
        <taxon>rosids</taxon>
        <taxon>fabids</taxon>
        <taxon>Malpighiales</taxon>
        <taxon>Rhizophoraceae</taxon>
        <taxon>Rhizophora</taxon>
    </lineage>
</organism>
<evidence type="ECO:0000256" key="1">
    <source>
        <dbReference type="SAM" id="Phobius"/>
    </source>
</evidence>
<keyword evidence="1" id="KW-1133">Transmembrane helix</keyword>
<feature type="transmembrane region" description="Helical" evidence="1">
    <location>
        <begin position="37"/>
        <end position="57"/>
    </location>
</feature>
<sequence>MEGQSIQRIDVTIRLTLGCHSSMCLKLRRTDLHMTTVAYYTIYTLIAIQYFLSFDIIS</sequence>
<name>A0A2P2MEB7_RHIMU</name>
<accession>A0A2P2MEB7</accession>
<keyword evidence="1" id="KW-0812">Transmembrane</keyword>
<evidence type="ECO:0000313" key="2">
    <source>
        <dbReference type="EMBL" id="MBX28547.1"/>
    </source>
</evidence>